<dbReference type="EMBL" id="CP157677">
    <property type="protein sequence ID" value="XBP72750.1"/>
    <property type="molecule type" value="Genomic_DNA"/>
</dbReference>
<proteinExistence type="predicted"/>
<dbReference type="AlphaFoldDB" id="A0AAU7LYP9"/>
<accession>A0AAU7LYP9</accession>
<organism evidence="1">
    <name type="scientific">Polaromonas hydrogenivorans</name>
    <dbReference type="NCBI Taxonomy" id="335476"/>
    <lineage>
        <taxon>Bacteria</taxon>
        <taxon>Pseudomonadati</taxon>
        <taxon>Pseudomonadota</taxon>
        <taxon>Betaproteobacteria</taxon>
        <taxon>Burkholderiales</taxon>
        <taxon>Comamonadaceae</taxon>
        <taxon>Polaromonas</taxon>
    </lineage>
</organism>
<name>A0AAU7LYP9_9BURK</name>
<gene>
    <name evidence="1" type="ORF">ABLV49_23230</name>
    <name evidence="2" type="ORF">ABLV49_23390</name>
</gene>
<evidence type="ECO:0000313" key="2">
    <source>
        <dbReference type="EMBL" id="XBP72750.1"/>
    </source>
</evidence>
<dbReference type="RefSeq" id="WP_349282485.1">
    <property type="nucleotide sequence ID" value="NZ_CBCSCU010000104.1"/>
</dbReference>
<dbReference type="EMBL" id="CP157677">
    <property type="protein sequence ID" value="XBP72729.1"/>
    <property type="molecule type" value="Genomic_DNA"/>
</dbReference>
<sequence length="43" mass="4969">MKKNPVFAPVPATLDQIELLTEQRMVRMGYAKRSSFNVAMRRS</sequence>
<geneLocation type="plasmid" evidence="1">
    <name>p2</name>
</geneLocation>
<evidence type="ECO:0000313" key="1">
    <source>
        <dbReference type="EMBL" id="XBP72729.1"/>
    </source>
</evidence>
<keyword evidence="1" id="KW-0614">Plasmid</keyword>
<reference evidence="1" key="1">
    <citation type="submission" date="2024-05" db="EMBL/GenBank/DDBJ databases">
        <authorList>
            <person name="Bunk B."/>
            <person name="Swiderski J."/>
            <person name="Sproer C."/>
            <person name="Thiel V."/>
        </authorList>
    </citation>
    <scope>NUCLEOTIDE SEQUENCE</scope>
    <source>
        <strain evidence="1">DSM 17735</strain>
        <plasmid evidence="1">p2</plasmid>
    </source>
</reference>
<protein>
    <submittedName>
        <fullName evidence="1">Uncharacterized protein</fullName>
    </submittedName>
</protein>